<protein>
    <submittedName>
        <fullName evidence="3">DUF1992 domain-containing protein</fullName>
    </submittedName>
</protein>
<evidence type="ECO:0000313" key="4">
    <source>
        <dbReference type="Proteomes" id="UP000754710"/>
    </source>
</evidence>
<gene>
    <name evidence="3" type="ORF">K1X13_03860</name>
</gene>
<dbReference type="EMBL" id="JAIEZQ010000001">
    <property type="protein sequence ID" value="MBY9073952.1"/>
    <property type="molecule type" value="Genomic_DNA"/>
</dbReference>
<evidence type="ECO:0000313" key="3">
    <source>
        <dbReference type="EMBL" id="MBY9073952.1"/>
    </source>
</evidence>
<dbReference type="Proteomes" id="UP000754710">
    <property type="component" value="Unassembled WGS sequence"/>
</dbReference>
<name>A0ABS7RFZ1_9ACTN</name>
<feature type="domain" description="DnaJ homologue subfamily C member 28 conserved" evidence="2">
    <location>
        <begin position="7"/>
        <end position="74"/>
    </location>
</feature>
<feature type="region of interest" description="Disordered" evidence="1">
    <location>
        <begin position="142"/>
        <end position="163"/>
    </location>
</feature>
<sequence length="163" mass="19071">MEQQALWVDLQVRRAMERGEFDDLPGAGKPIRGLDGNHDPNWWVKSLIEREQITGVLPPALALRREDAELDGALDREASEDGVRRAVEDFNRRVVDARRQLLGGPPVVTPTRDPEREVVAWRARRAERRDRQRELLQQAARREDALARGHRERRRWWHRRTPG</sequence>
<dbReference type="InterPro" id="IPR018961">
    <property type="entry name" value="DnaJ_homolog_subfam-C_membr-28"/>
</dbReference>
<organism evidence="3 4">
    <name type="scientific">Nocardioides jiangsuensis</name>
    <dbReference type="NCBI Taxonomy" id="2866161"/>
    <lineage>
        <taxon>Bacteria</taxon>
        <taxon>Bacillati</taxon>
        <taxon>Actinomycetota</taxon>
        <taxon>Actinomycetes</taxon>
        <taxon>Propionibacteriales</taxon>
        <taxon>Nocardioidaceae</taxon>
        <taxon>Nocardioides</taxon>
    </lineage>
</organism>
<evidence type="ECO:0000256" key="1">
    <source>
        <dbReference type="SAM" id="MobiDB-lite"/>
    </source>
</evidence>
<reference evidence="3 4" key="1">
    <citation type="submission" date="2021-08" db="EMBL/GenBank/DDBJ databases">
        <title>Nocardioides bacterium WL0053 sp. nov., isolated from the sediment.</title>
        <authorList>
            <person name="Wang L."/>
            <person name="Zhang D."/>
            <person name="Zhang A."/>
        </authorList>
    </citation>
    <scope>NUCLEOTIDE SEQUENCE [LARGE SCALE GENOMIC DNA]</scope>
    <source>
        <strain evidence="3 4">WL0053</strain>
    </source>
</reference>
<accession>A0ABS7RFZ1</accession>
<feature type="compositionally biased region" description="Basic residues" evidence="1">
    <location>
        <begin position="150"/>
        <end position="163"/>
    </location>
</feature>
<evidence type="ECO:0000259" key="2">
    <source>
        <dbReference type="Pfam" id="PF09350"/>
    </source>
</evidence>
<comment type="caution">
    <text evidence="3">The sequence shown here is derived from an EMBL/GenBank/DDBJ whole genome shotgun (WGS) entry which is preliminary data.</text>
</comment>
<proteinExistence type="predicted"/>
<keyword evidence="4" id="KW-1185">Reference proteome</keyword>
<dbReference type="Pfam" id="PF09350">
    <property type="entry name" value="DJC28_CD"/>
    <property type="match status" value="1"/>
</dbReference>